<feature type="transmembrane region" description="Helical" evidence="2">
    <location>
        <begin position="64"/>
        <end position="81"/>
    </location>
</feature>
<evidence type="ECO:0000313" key="4">
    <source>
        <dbReference type="Proteomes" id="UP000033869"/>
    </source>
</evidence>
<sequence>MSYVVIALLSLLSEYFLGVWLFHIPMYWPAIIWHGVITAVSFCAFSAIWEGIKNNGYGYDWKSTYIGAAVIAALLIVGFFVDASNWPIVNASAYRNLGDVTVSNKSIDAVSQKNIRLLPKASAAQIGKQAIGKGNIGSRYELDEDHYDVQMVNGTIYWVAPLEFRGFLTWNSTGGISPGYVMVNAEDKFAAPKLVEGKKMRYTWGAWFSSNYLRYMYLAKGYRNVGLTEPTFEVDDNGKPYYVISLTRPTLGFNGPKLLGAAILDPETGEVKRYSVDKLPKWVDRAFPEEMAKIYTNNWGKYVSGWWNSIVGIDVQEISSVEVDDGEEEHREFQDVFLVHNKENDDPVWVTGMTSPSKKDTSLTGYMAINSRNGKMTYYPAKTGSLGNESAVIKSVDSDKVVSIQKTYRASQPIFYNIYGVESWVVPVLSKNNIVEMVAIVYANDTRQVAVGETKQEALENYKDLLSEIKATGIVPTDAKDTKKIAGKIIRITDATINGSTRFYLLIDSDQTKLFEVSSRNTEILGSQVGDRVQITYDDTSEDRVAVKSFDDLELNLTKSQPQREYEQQVQQQKTKSMDELKKQQEELQKQINDTKKQMDELQ</sequence>
<feature type="compositionally biased region" description="Basic and acidic residues" evidence="1">
    <location>
        <begin position="576"/>
        <end position="603"/>
    </location>
</feature>
<keyword evidence="2" id="KW-0472">Membrane</keyword>
<dbReference type="Proteomes" id="UP000033869">
    <property type="component" value="Unassembled WGS sequence"/>
</dbReference>
<evidence type="ECO:0000313" key="3">
    <source>
        <dbReference type="EMBL" id="KKS08792.1"/>
    </source>
</evidence>
<comment type="caution">
    <text evidence="3">The sequence shown here is derived from an EMBL/GenBank/DDBJ whole genome shotgun (WGS) entry which is preliminary data.</text>
</comment>
<dbReference type="AlphaFoldDB" id="A0A0G0W9Q7"/>
<feature type="transmembrane region" description="Helical" evidence="2">
    <location>
        <begin position="31"/>
        <end position="52"/>
    </location>
</feature>
<organism evidence="3 4">
    <name type="scientific">candidate division CPR2 bacterium GW2011_GWC1_41_48</name>
    <dbReference type="NCBI Taxonomy" id="1618344"/>
    <lineage>
        <taxon>Bacteria</taxon>
        <taxon>Bacteria division CPR2</taxon>
    </lineage>
</organism>
<accession>A0A0G0W9Q7</accession>
<gene>
    <name evidence="3" type="ORF">UU65_C0004G0003</name>
</gene>
<reference evidence="3 4" key="1">
    <citation type="journal article" date="2015" name="Nature">
        <title>rRNA introns, odd ribosomes, and small enigmatic genomes across a large radiation of phyla.</title>
        <authorList>
            <person name="Brown C.T."/>
            <person name="Hug L.A."/>
            <person name="Thomas B.C."/>
            <person name="Sharon I."/>
            <person name="Castelle C.J."/>
            <person name="Singh A."/>
            <person name="Wilkins M.J."/>
            <person name="Williams K.H."/>
            <person name="Banfield J.F."/>
        </authorList>
    </citation>
    <scope>NUCLEOTIDE SEQUENCE [LARGE SCALE GENOMIC DNA]</scope>
</reference>
<evidence type="ECO:0000256" key="1">
    <source>
        <dbReference type="SAM" id="MobiDB-lite"/>
    </source>
</evidence>
<keyword evidence="2" id="KW-0812">Transmembrane</keyword>
<evidence type="ECO:0000256" key="2">
    <source>
        <dbReference type="SAM" id="Phobius"/>
    </source>
</evidence>
<feature type="region of interest" description="Disordered" evidence="1">
    <location>
        <begin position="558"/>
        <end position="603"/>
    </location>
</feature>
<keyword evidence="2" id="KW-1133">Transmembrane helix</keyword>
<dbReference type="EMBL" id="LCBL01000004">
    <property type="protein sequence ID" value="KKS08792.1"/>
    <property type="molecule type" value="Genomic_DNA"/>
</dbReference>
<name>A0A0G0W9Q7_UNCC2</name>
<proteinExistence type="predicted"/>
<protein>
    <submittedName>
        <fullName evidence="3">Uncharacterized protein</fullName>
    </submittedName>
</protein>